<gene>
    <name evidence="2" type="ORF">BJ998_007103</name>
</gene>
<reference evidence="2 3" key="1">
    <citation type="submission" date="2020-08" db="EMBL/GenBank/DDBJ databases">
        <title>Sequencing the genomes of 1000 actinobacteria strains.</title>
        <authorList>
            <person name="Klenk H.-P."/>
        </authorList>
    </citation>
    <scope>NUCLEOTIDE SEQUENCE [LARGE SCALE GENOMIC DNA]</scope>
    <source>
        <strain evidence="2 3">DSM 43851</strain>
    </source>
</reference>
<evidence type="ECO:0000313" key="2">
    <source>
        <dbReference type="EMBL" id="MBB5895907.1"/>
    </source>
</evidence>
<name>A0A7W9KNP9_9PSEU</name>
<dbReference type="EMBL" id="JACHIR010000001">
    <property type="protein sequence ID" value="MBB5895907.1"/>
    <property type="molecule type" value="Genomic_DNA"/>
</dbReference>
<evidence type="ECO:0000313" key="3">
    <source>
        <dbReference type="Proteomes" id="UP000585638"/>
    </source>
</evidence>
<protein>
    <submittedName>
        <fullName evidence="2">DNA invertase Pin-like site-specific DNA recombinase</fullName>
    </submittedName>
</protein>
<accession>A0A7W9KNP9</accession>
<dbReference type="RefSeq" id="WP_184867638.1">
    <property type="nucleotide sequence ID" value="NZ_BAAAWY010000086.1"/>
</dbReference>
<comment type="caution">
    <text evidence="2">The sequence shown here is derived from an EMBL/GenBank/DDBJ whole genome shotgun (WGS) entry which is preliminary data.</text>
</comment>
<dbReference type="AlphaFoldDB" id="A0A7W9KNP9"/>
<dbReference type="Proteomes" id="UP000585638">
    <property type="component" value="Unassembled WGS sequence"/>
</dbReference>
<proteinExistence type="predicted"/>
<dbReference type="InterPro" id="IPR001387">
    <property type="entry name" value="Cro/C1-type_HTH"/>
</dbReference>
<evidence type="ECO:0000259" key="1">
    <source>
        <dbReference type="Pfam" id="PF01381"/>
    </source>
</evidence>
<dbReference type="Pfam" id="PF01381">
    <property type="entry name" value="HTH_3"/>
    <property type="match status" value="1"/>
</dbReference>
<dbReference type="Gene3D" id="1.10.10.60">
    <property type="entry name" value="Homeodomain-like"/>
    <property type="match status" value="1"/>
</dbReference>
<organism evidence="2 3">
    <name type="scientific">Kutzneria kofuensis</name>
    <dbReference type="NCBI Taxonomy" id="103725"/>
    <lineage>
        <taxon>Bacteria</taxon>
        <taxon>Bacillati</taxon>
        <taxon>Actinomycetota</taxon>
        <taxon>Actinomycetes</taxon>
        <taxon>Pseudonocardiales</taxon>
        <taxon>Pseudonocardiaceae</taxon>
        <taxon>Kutzneria</taxon>
    </lineage>
</organism>
<feature type="domain" description="HTH cro/C1-type" evidence="1">
    <location>
        <begin position="43"/>
        <end position="68"/>
    </location>
</feature>
<sequence length="70" mass="7911">MATTDDPHRETFERIKEVRAQAIHHARLAQQFAAERRDLMQGLIAQGVTQADIARELGVSRQAIQKMLSV</sequence>
<keyword evidence="3" id="KW-1185">Reference proteome</keyword>